<dbReference type="Proteomes" id="UP000811246">
    <property type="component" value="Chromosome 15"/>
</dbReference>
<organism evidence="3 5">
    <name type="scientific">Carya illinoinensis</name>
    <name type="common">Pecan</name>
    <dbReference type="NCBI Taxonomy" id="32201"/>
    <lineage>
        <taxon>Eukaryota</taxon>
        <taxon>Viridiplantae</taxon>
        <taxon>Streptophyta</taxon>
        <taxon>Embryophyta</taxon>
        <taxon>Tracheophyta</taxon>
        <taxon>Spermatophyta</taxon>
        <taxon>Magnoliopsida</taxon>
        <taxon>eudicotyledons</taxon>
        <taxon>Gunneridae</taxon>
        <taxon>Pentapetalae</taxon>
        <taxon>rosids</taxon>
        <taxon>fabids</taxon>
        <taxon>Fagales</taxon>
        <taxon>Juglandaceae</taxon>
        <taxon>Carya</taxon>
    </lineage>
</organism>
<evidence type="ECO:0008006" key="6">
    <source>
        <dbReference type="Google" id="ProtNLM"/>
    </source>
</evidence>
<evidence type="ECO:0000256" key="2">
    <source>
        <dbReference type="SAM" id="SignalP"/>
    </source>
</evidence>
<comment type="caution">
    <text evidence="3">The sequence shown here is derived from an EMBL/GenBank/DDBJ whole genome shotgun (WGS) entry which is preliminary data.</text>
</comment>
<evidence type="ECO:0000313" key="4">
    <source>
        <dbReference type="EMBL" id="KAG6675987.1"/>
    </source>
</evidence>
<dbReference type="EMBL" id="CM031823">
    <property type="protein sequence ID" value="KAG6627693.1"/>
    <property type="molecule type" value="Genomic_DNA"/>
</dbReference>
<reference evidence="3" key="1">
    <citation type="submission" date="2020-12" db="EMBL/GenBank/DDBJ databases">
        <title>WGS assembly of Carya illinoinensis cv. Pawnee.</title>
        <authorList>
            <person name="Platts A."/>
            <person name="Shu S."/>
            <person name="Wright S."/>
            <person name="Barry K."/>
            <person name="Edger P."/>
            <person name="Pires J.C."/>
            <person name="Schmutz J."/>
        </authorList>
    </citation>
    <scope>NUCLEOTIDE SEQUENCE</scope>
    <source>
        <tissue evidence="3">Leaf</tissue>
    </source>
</reference>
<evidence type="ECO:0000256" key="1">
    <source>
        <dbReference type="SAM" id="MobiDB-lite"/>
    </source>
</evidence>
<dbReference type="AlphaFoldDB" id="A0A8T1NFP0"/>
<dbReference type="Proteomes" id="UP000811609">
    <property type="component" value="Chromosome 15"/>
</dbReference>
<evidence type="ECO:0000313" key="5">
    <source>
        <dbReference type="Proteomes" id="UP000811609"/>
    </source>
</evidence>
<proteinExistence type="predicted"/>
<reference evidence="4" key="2">
    <citation type="submission" date="2021-01" db="EMBL/GenBank/DDBJ databases">
        <authorList>
            <person name="Lovell J.T."/>
            <person name="Bentley N."/>
            <person name="Bhattarai G."/>
            <person name="Jenkins J.W."/>
            <person name="Sreedasyam A."/>
            <person name="Alarcon Y."/>
            <person name="Bock C."/>
            <person name="Boston L."/>
            <person name="Carlson J."/>
            <person name="Cervantes K."/>
            <person name="Clermont K."/>
            <person name="Krom N."/>
            <person name="Kubenka K."/>
            <person name="Mamidi S."/>
            <person name="Mattison C."/>
            <person name="Monteros M."/>
            <person name="Pisani C."/>
            <person name="Plott C."/>
            <person name="Rajasekar S."/>
            <person name="Rhein H.S."/>
            <person name="Rohla C."/>
            <person name="Song M."/>
            <person name="Hilaire R.S."/>
            <person name="Shu S."/>
            <person name="Wells L."/>
            <person name="Wang X."/>
            <person name="Webber J."/>
            <person name="Heerema R.J."/>
            <person name="Klein P."/>
            <person name="Conner P."/>
            <person name="Grauke L."/>
            <person name="Grimwood J."/>
            <person name="Schmutz J."/>
            <person name="Randall J.J."/>
        </authorList>
    </citation>
    <scope>NUCLEOTIDE SEQUENCE</scope>
    <source>
        <tissue evidence="4">Leaf</tissue>
    </source>
</reference>
<feature type="region of interest" description="Disordered" evidence="1">
    <location>
        <begin position="35"/>
        <end position="61"/>
    </location>
</feature>
<protein>
    <recommendedName>
        <fullName evidence="6">Transmembrane protein</fullName>
    </recommendedName>
</protein>
<gene>
    <name evidence="3" type="ORF">CIPAW_15G146900</name>
    <name evidence="4" type="ORF">I3842_15G131600</name>
</gene>
<evidence type="ECO:0000313" key="3">
    <source>
        <dbReference type="EMBL" id="KAG6627693.1"/>
    </source>
</evidence>
<accession>A0A8T1NFP0</accession>
<sequence length="61" mass="6698">MKVLGFLVRLCCVFLLIFMHASFGTAQKGNIYHPFTPSAGRVDNGPSREPSSPIGKPPRRP</sequence>
<dbReference type="EMBL" id="CM031839">
    <property type="protein sequence ID" value="KAG6675987.1"/>
    <property type="molecule type" value="Genomic_DNA"/>
</dbReference>
<feature type="chain" id="PRO_5035916441" description="Transmembrane protein" evidence="2">
    <location>
        <begin position="27"/>
        <end position="61"/>
    </location>
</feature>
<keyword evidence="2" id="KW-0732">Signal</keyword>
<name>A0A8T1NFP0_CARIL</name>
<keyword evidence="5" id="KW-1185">Reference proteome</keyword>
<feature type="signal peptide" evidence="2">
    <location>
        <begin position="1"/>
        <end position="26"/>
    </location>
</feature>